<reference evidence="1 2" key="1">
    <citation type="submission" date="2023-01" db="EMBL/GenBank/DDBJ databases">
        <title>Complete genome of the Pseudomonas phage vB_PaeP_P1G.</title>
        <authorList>
            <person name="Pires D.P."/>
            <person name="Ferreira M."/>
            <person name="Costa M.J."/>
            <person name="Brandao A."/>
            <person name="Azeredo J."/>
            <person name="Santos S."/>
        </authorList>
    </citation>
    <scope>NUCLEOTIDE SEQUENCE [LARGE SCALE GENOMIC DNA]</scope>
</reference>
<organism evidence="1 2">
    <name type="scientific">Pseudomonas phage vB_PaeP_P1G</name>
    <dbReference type="NCBI Taxonomy" id="3025372"/>
    <lineage>
        <taxon>Viruses</taxon>
        <taxon>Duplodnaviria</taxon>
        <taxon>Heunggongvirae</taxon>
        <taxon>Uroviricota</taxon>
        <taxon>Caudoviricetes</taxon>
        <taxon>Autographivirales</taxon>
        <taxon>Autoscriptoviridae</taxon>
        <taxon>Krylovirinae</taxon>
        <taxon>Phikmvvirus</taxon>
        <taxon>Phikmvvirus P1G</taxon>
    </lineage>
</organism>
<proteinExistence type="predicted"/>
<name>A0AAE9YFK9_9CAUD</name>
<dbReference type="EMBL" id="OQ230793">
    <property type="protein sequence ID" value="WCS66243.1"/>
    <property type="molecule type" value="Genomic_DNA"/>
</dbReference>
<dbReference type="Proteomes" id="UP001215361">
    <property type="component" value="Segment"/>
</dbReference>
<sequence>MCDSSDSYRSANDVAHHRCQPIGRLRLRVESQAACTPIAILLTQGSQTLASQASPNGLAWKSVSHRKLEQTYMTLTATVVDSAHNLEVDDLTAGNLYAASSPSGDMFIVVVGNHNGRRLPVVLSCTDARTIGDVISNTGFRYSKIAGFSVNLTQGEYD</sequence>
<gene>
    <name evidence="1" type="ORF">vBPaePP1G_013</name>
</gene>
<evidence type="ECO:0000313" key="2">
    <source>
        <dbReference type="Proteomes" id="UP001215361"/>
    </source>
</evidence>
<protein>
    <submittedName>
        <fullName evidence="1">Uncharacterized protein</fullName>
    </submittedName>
</protein>
<evidence type="ECO:0000313" key="1">
    <source>
        <dbReference type="EMBL" id="WCS66243.1"/>
    </source>
</evidence>
<accession>A0AAE9YFK9</accession>
<keyword evidence="2" id="KW-1185">Reference proteome</keyword>